<dbReference type="NCBIfam" id="TIGR00093">
    <property type="entry name" value="pseudouridine synthase"/>
    <property type="match status" value="1"/>
</dbReference>
<dbReference type="GO" id="GO:0005829">
    <property type="term" value="C:cytosol"/>
    <property type="evidence" value="ECO:0007669"/>
    <property type="project" value="UniProtKB-ARBA"/>
</dbReference>
<accession>A0A926N663</accession>
<dbReference type="InterPro" id="IPR002942">
    <property type="entry name" value="S4_RNA-bd"/>
</dbReference>
<evidence type="ECO:0000256" key="1">
    <source>
        <dbReference type="ARBA" id="ARBA00008348"/>
    </source>
</evidence>
<sequence>MERLQKVMAHAGVASRRQAEAWILAGRVRVNGQIIKELGLKVDPSMDQIEVDGRLIEQEQKRTFLFYKPMHVVTTMQDPQGRETVADFFKRIEERVYPIGRLDYDTEGLLLMTNDGELANHLTHPRYEVEKTYIATVRGEPQEEQLNQLRQGIQLDDGMTAPAHISTLSPKRVGESRIQLIIHEGRNRQVRRMCEAIGFPVKHLIRTHIGFLNMKGLTRGTFRELNKQDLTRLQNEK</sequence>
<proteinExistence type="inferred from homology"/>
<dbReference type="Gene3D" id="3.10.290.10">
    <property type="entry name" value="RNA-binding S4 domain"/>
    <property type="match status" value="1"/>
</dbReference>
<keyword evidence="8" id="KW-1185">Reference proteome</keyword>
<dbReference type="EC" id="5.4.99.-" evidence="5"/>
<dbReference type="SMART" id="SM00363">
    <property type="entry name" value="S4"/>
    <property type="match status" value="1"/>
</dbReference>
<evidence type="ECO:0000313" key="8">
    <source>
        <dbReference type="Proteomes" id="UP000661691"/>
    </source>
</evidence>
<evidence type="ECO:0000256" key="5">
    <source>
        <dbReference type="RuleBase" id="RU003887"/>
    </source>
</evidence>
<dbReference type="SUPFAM" id="SSF55174">
    <property type="entry name" value="Alpha-L RNA-binding motif"/>
    <property type="match status" value="1"/>
</dbReference>
<gene>
    <name evidence="7" type="ORF">IC620_04750</name>
</gene>
<reference evidence="7" key="1">
    <citation type="submission" date="2020-09" db="EMBL/GenBank/DDBJ databases">
        <title>A novel bacterium of genus Hazenella, isolated from South China Sea.</title>
        <authorList>
            <person name="Huang H."/>
            <person name="Mo K."/>
            <person name="Hu Y."/>
        </authorList>
    </citation>
    <scope>NUCLEOTIDE SEQUENCE</scope>
    <source>
        <strain evidence="7">IB182357</strain>
    </source>
</reference>
<dbReference type="InterPro" id="IPR020094">
    <property type="entry name" value="TruA/RsuA/RluB/E/F_N"/>
</dbReference>
<comment type="similarity">
    <text evidence="1 5">Belongs to the pseudouridine synthase RsuA family.</text>
</comment>
<evidence type="ECO:0000259" key="6">
    <source>
        <dbReference type="SMART" id="SM00363"/>
    </source>
</evidence>
<keyword evidence="3 5" id="KW-0413">Isomerase</keyword>
<evidence type="ECO:0000313" key="7">
    <source>
        <dbReference type="EMBL" id="MBD1371666.1"/>
    </source>
</evidence>
<dbReference type="Pfam" id="PF01479">
    <property type="entry name" value="S4"/>
    <property type="match status" value="1"/>
</dbReference>
<dbReference type="PROSITE" id="PS50889">
    <property type="entry name" value="S4"/>
    <property type="match status" value="1"/>
</dbReference>
<dbReference type="InterPro" id="IPR018496">
    <property type="entry name" value="PsdUridine_synth_RsuA/RluB_CS"/>
</dbReference>
<dbReference type="InterPro" id="IPR042092">
    <property type="entry name" value="PsdUridine_s_RsuA/RluB/E/F_cat"/>
</dbReference>
<dbReference type="InterPro" id="IPR036986">
    <property type="entry name" value="S4_RNA-bd_sf"/>
</dbReference>
<dbReference type="CDD" id="cd00165">
    <property type="entry name" value="S4"/>
    <property type="match status" value="1"/>
</dbReference>
<dbReference type="FunFam" id="3.10.290.10:FF:000003">
    <property type="entry name" value="Pseudouridine synthase"/>
    <property type="match status" value="1"/>
</dbReference>
<dbReference type="InterPro" id="IPR020103">
    <property type="entry name" value="PsdUridine_synth_cat_dom_sf"/>
</dbReference>
<dbReference type="Pfam" id="PF00849">
    <property type="entry name" value="PseudoU_synth_2"/>
    <property type="match status" value="1"/>
</dbReference>
<dbReference type="Gene3D" id="3.30.70.580">
    <property type="entry name" value="Pseudouridine synthase I, catalytic domain, N-terminal subdomain"/>
    <property type="match status" value="1"/>
</dbReference>
<dbReference type="InterPro" id="IPR006145">
    <property type="entry name" value="PsdUridine_synth_RsuA/RluA"/>
</dbReference>
<dbReference type="Gene3D" id="3.30.70.1560">
    <property type="entry name" value="Alpha-L RNA-binding motif"/>
    <property type="match status" value="1"/>
</dbReference>
<dbReference type="InterPro" id="IPR050343">
    <property type="entry name" value="RsuA_PseudoU_synthase"/>
</dbReference>
<name>A0A926N663_9BACL</name>
<dbReference type="PANTHER" id="PTHR47683:SF2">
    <property type="entry name" value="RNA-BINDING S4 DOMAIN-CONTAINING PROTEIN"/>
    <property type="match status" value="1"/>
</dbReference>
<evidence type="ECO:0000256" key="3">
    <source>
        <dbReference type="ARBA" id="ARBA00023235"/>
    </source>
</evidence>
<dbReference type="AlphaFoldDB" id="A0A926N663"/>
<protein>
    <recommendedName>
        <fullName evidence="5">Pseudouridine synthase</fullName>
        <ecNumber evidence="5">5.4.99.-</ecNumber>
    </recommendedName>
</protein>
<dbReference type="FunFam" id="3.30.70.1560:FF:000001">
    <property type="entry name" value="Pseudouridine synthase"/>
    <property type="match status" value="1"/>
</dbReference>
<dbReference type="GO" id="GO:0120159">
    <property type="term" value="F:rRNA pseudouridine synthase activity"/>
    <property type="evidence" value="ECO:0007669"/>
    <property type="project" value="UniProtKB-ARBA"/>
</dbReference>
<dbReference type="CDD" id="cd02870">
    <property type="entry name" value="PseudoU_synth_RsuA_like"/>
    <property type="match status" value="1"/>
</dbReference>
<feature type="domain" description="RNA-binding S4" evidence="6">
    <location>
        <begin position="2"/>
        <end position="60"/>
    </location>
</feature>
<dbReference type="InterPro" id="IPR000748">
    <property type="entry name" value="PsdUridine_synth_RsuA/RluB/E/F"/>
</dbReference>
<dbReference type="GO" id="GO:0000455">
    <property type="term" value="P:enzyme-directed rRNA pseudouridine synthesis"/>
    <property type="evidence" value="ECO:0007669"/>
    <property type="project" value="UniProtKB-ARBA"/>
</dbReference>
<dbReference type="PANTHER" id="PTHR47683">
    <property type="entry name" value="PSEUDOURIDINE SYNTHASE FAMILY PROTEIN-RELATED"/>
    <property type="match status" value="1"/>
</dbReference>
<evidence type="ECO:0000256" key="2">
    <source>
        <dbReference type="ARBA" id="ARBA00022884"/>
    </source>
</evidence>
<keyword evidence="2 4" id="KW-0694">RNA-binding</keyword>
<comment type="caution">
    <text evidence="7">The sequence shown here is derived from an EMBL/GenBank/DDBJ whole genome shotgun (WGS) entry which is preliminary data.</text>
</comment>
<dbReference type="Proteomes" id="UP000661691">
    <property type="component" value="Unassembled WGS sequence"/>
</dbReference>
<dbReference type="PROSITE" id="PS01149">
    <property type="entry name" value="PSI_RSU"/>
    <property type="match status" value="1"/>
</dbReference>
<dbReference type="GO" id="GO:0003723">
    <property type="term" value="F:RNA binding"/>
    <property type="evidence" value="ECO:0007669"/>
    <property type="project" value="UniProtKB-KW"/>
</dbReference>
<dbReference type="SUPFAM" id="SSF55120">
    <property type="entry name" value="Pseudouridine synthase"/>
    <property type="match status" value="1"/>
</dbReference>
<evidence type="ECO:0000256" key="4">
    <source>
        <dbReference type="PROSITE-ProRule" id="PRU00182"/>
    </source>
</evidence>
<organism evidence="7 8">
    <name type="scientific">Polycladospora coralii</name>
    <dbReference type="NCBI Taxonomy" id="2771432"/>
    <lineage>
        <taxon>Bacteria</taxon>
        <taxon>Bacillati</taxon>
        <taxon>Bacillota</taxon>
        <taxon>Bacilli</taxon>
        <taxon>Bacillales</taxon>
        <taxon>Thermoactinomycetaceae</taxon>
        <taxon>Polycladospora</taxon>
    </lineage>
</organism>
<dbReference type="RefSeq" id="WP_191138315.1">
    <property type="nucleotide sequence ID" value="NZ_JACXAG020000001.1"/>
</dbReference>
<dbReference type="EMBL" id="JACXAH010000005">
    <property type="protein sequence ID" value="MBD1371666.1"/>
    <property type="molecule type" value="Genomic_DNA"/>
</dbReference>